<dbReference type="NCBIfam" id="TIGR03986">
    <property type="entry name" value="TIGR03986 family CRISPR-associated RAMP protein"/>
    <property type="match status" value="1"/>
</dbReference>
<sequence length="687" mass="78959">MGQKKYEGYVGAPYNFVGLSDRVYKKDKLQPNNVIEKERKSGTITYEITAKTPIFIDNGESEFYKDCYGQYAIPGSTIRGLVRSNVQILSCSSVKDDIQDGHLMYRHVASGLYKETYNHVLGNGTAEIPLPSGKKLHMSVLKNVKAGYIRNVGKHRYVIMKTSLDSIREEMGEMNYYVLSERKIMESGYEGFEYLKTLDLQNLDGEFELHYDKHRRIHYIGTKNDEYKPYYKEVSYQVNGKDKVSAIDGPGKYDKKGYLFSSGYMQEKKALYLIPEIDEKKEGIPIPEEDIDNFRRDYESRKNQVEAVSKTFFKLPENGRTKPVFYIRLGGKLYFGFTPRLRVFYDHKISDGLKGDQGKVCLDYSNLLFGFSNETGGYKSRISFMDARVETNHGEADEQSVILGSPKPTSYLDYLEAPNGQDAVSYNDDFLLRGIKQYWLKRDIVKGTVGKNQKVASHLYPLDAGVRFNGKIRFNNVTEEELGMLLWGLLLEENSQQNIGKGKPYGYGRISVELKELAFLDNDALYNGNSLCLQPYKPEKGTKMYKKFIQMAKDDMTCFVGSDIMNVPQIRDFLDMKDPEKIPPNSRTRYMSLDQNKKEYQKRNAKKIRLPSVDDVIKGNPIMCEDRGGESYGGNTKQYMKRDKDNKRQPGKKNTKYSGSKKQSDRRKYEDKGINSMADFTKNIHLD</sequence>
<feature type="domain" description="CRISPR type III-associated protein" evidence="3">
    <location>
        <begin position="47"/>
        <end position="332"/>
    </location>
</feature>
<dbReference type="InterPro" id="IPR023825">
    <property type="entry name" value="CRISPR-assoc_RAMP_BGP1436"/>
</dbReference>
<keyword evidence="1" id="KW-0051">Antiviral defense</keyword>
<accession>A0ABQ0B407</accession>
<dbReference type="Pfam" id="PF03787">
    <property type="entry name" value="RAMPs"/>
    <property type="match status" value="1"/>
</dbReference>
<evidence type="ECO:0000256" key="1">
    <source>
        <dbReference type="ARBA" id="ARBA00023118"/>
    </source>
</evidence>
<evidence type="ECO:0000313" key="5">
    <source>
        <dbReference type="Proteomes" id="UP001600943"/>
    </source>
</evidence>
<comment type="caution">
    <text evidence="4">The sequence shown here is derived from an EMBL/GenBank/DDBJ whole genome shotgun (WGS) entry which is preliminary data.</text>
</comment>
<reference evidence="4 5" key="1">
    <citation type="submission" date="2024-04" db="EMBL/GenBank/DDBJ databases">
        <title>Defined microbial consortia suppress multidrug-resistant proinflammatory Enterobacteriaceae via ecological control.</title>
        <authorList>
            <person name="Furuichi M."/>
            <person name="Kawaguchi T."/>
            <person name="Pust M."/>
            <person name="Yasuma K."/>
            <person name="Plichta D."/>
            <person name="Hasegawa N."/>
            <person name="Ohya T."/>
            <person name="Bhattarai S."/>
            <person name="Sasajima S."/>
            <person name="Aoto Y."/>
            <person name="Tuganbaev T."/>
            <person name="Yaginuma M."/>
            <person name="Ueda M."/>
            <person name="Okahashi N."/>
            <person name="Amafuji K."/>
            <person name="Kiridooshi Y."/>
            <person name="Sugita K."/>
            <person name="Strazar M."/>
            <person name="Skelly A."/>
            <person name="Suda W."/>
            <person name="Hattori M."/>
            <person name="Nakamoto N."/>
            <person name="Caballero S."/>
            <person name="Norman J."/>
            <person name="Olle B."/>
            <person name="Tanoue T."/>
            <person name="Arita M."/>
            <person name="Bucci V."/>
            <person name="Atarashi K."/>
            <person name="Xavier R."/>
            <person name="Honda K."/>
        </authorList>
    </citation>
    <scope>NUCLEOTIDE SEQUENCE [LARGE SCALE GENOMIC DNA]</scope>
    <source>
        <strain evidence="5">k04-0078-D8-1</strain>
    </source>
</reference>
<dbReference type="Proteomes" id="UP001600943">
    <property type="component" value="Unassembled WGS sequence"/>
</dbReference>
<dbReference type="RefSeq" id="WP_390403159.1">
    <property type="nucleotide sequence ID" value="NZ_BAABYW010000001.1"/>
</dbReference>
<dbReference type="EMBL" id="BAABYW010000001">
    <property type="protein sequence ID" value="GAA6406182.1"/>
    <property type="molecule type" value="Genomic_DNA"/>
</dbReference>
<evidence type="ECO:0000256" key="2">
    <source>
        <dbReference type="SAM" id="MobiDB-lite"/>
    </source>
</evidence>
<evidence type="ECO:0000313" key="4">
    <source>
        <dbReference type="EMBL" id="GAA6406182.1"/>
    </source>
</evidence>
<evidence type="ECO:0000259" key="3">
    <source>
        <dbReference type="Pfam" id="PF03787"/>
    </source>
</evidence>
<organism evidence="4 5">
    <name type="scientific">Blautia hominis</name>
    <dbReference type="NCBI Taxonomy" id="2025493"/>
    <lineage>
        <taxon>Bacteria</taxon>
        <taxon>Bacillati</taxon>
        <taxon>Bacillota</taxon>
        <taxon>Clostridia</taxon>
        <taxon>Lachnospirales</taxon>
        <taxon>Lachnospiraceae</taxon>
        <taxon>Blautia</taxon>
    </lineage>
</organism>
<protein>
    <recommendedName>
        <fullName evidence="3">CRISPR type III-associated protein domain-containing protein</fullName>
    </recommendedName>
</protein>
<keyword evidence="5" id="KW-1185">Reference proteome</keyword>
<dbReference type="InterPro" id="IPR005537">
    <property type="entry name" value="RAMP_III_fam"/>
</dbReference>
<feature type="region of interest" description="Disordered" evidence="2">
    <location>
        <begin position="619"/>
        <end position="687"/>
    </location>
</feature>
<gene>
    <name evidence="4" type="ORF">K040078D81_02990</name>
</gene>
<feature type="compositionally biased region" description="Basic and acidic residues" evidence="2">
    <location>
        <begin position="662"/>
        <end position="673"/>
    </location>
</feature>
<name>A0ABQ0B407_9FIRM</name>
<proteinExistence type="predicted"/>